<evidence type="ECO:0000256" key="5">
    <source>
        <dbReference type="SAM" id="MobiDB-lite"/>
    </source>
</evidence>
<feature type="compositionally biased region" description="Basic and acidic residues" evidence="5">
    <location>
        <begin position="1"/>
        <end position="13"/>
    </location>
</feature>
<comment type="caution">
    <text evidence="4">Lacks conserved residue(s) required for the propagation of feature annotation.</text>
</comment>
<dbReference type="InterPro" id="IPR002641">
    <property type="entry name" value="PNPLA_dom"/>
</dbReference>
<evidence type="ECO:0000259" key="6">
    <source>
        <dbReference type="PROSITE" id="PS51635"/>
    </source>
</evidence>
<feature type="short sequence motif" description="GXSXG" evidence="4">
    <location>
        <begin position="68"/>
        <end position="72"/>
    </location>
</feature>
<evidence type="ECO:0000256" key="3">
    <source>
        <dbReference type="ARBA" id="ARBA00023098"/>
    </source>
</evidence>
<evidence type="ECO:0000256" key="4">
    <source>
        <dbReference type="PROSITE-ProRule" id="PRU01161"/>
    </source>
</evidence>
<feature type="domain" description="PNPLA" evidence="6">
    <location>
        <begin position="33"/>
        <end position="244"/>
    </location>
</feature>
<dbReference type="AlphaFoldDB" id="A0A1H7YZF8"/>
<accession>A0A1H7YZF8</accession>
<protein>
    <submittedName>
        <fullName evidence="7">NTE family protein</fullName>
    </submittedName>
</protein>
<feature type="region of interest" description="Disordered" evidence="5">
    <location>
        <begin position="1"/>
        <end position="32"/>
    </location>
</feature>
<keyword evidence="2 4" id="KW-0442">Lipid degradation</keyword>
<dbReference type="PANTHER" id="PTHR14226:SF57">
    <property type="entry name" value="BLR7027 PROTEIN"/>
    <property type="match status" value="1"/>
</dbReference>
<evidence type="ECO:0000313" key="8">
    <source>
        <dbReference type="Proteomes" id="UP000183015"/>
    </source>
</evidence>
<evidence type="ECO:0000256" key="2">
    <source>
        <dbReference type="ARBA" id="ARBA00022963"/>
    </source>
</evidence>
<keyword evidence="3 4" id="KW-0443">Lipid metabolism</keyword>
<dbReference type="SUPFAM" id="SSF52151">
    <property type="entry name" value="FabD/lysophospholipase-like"/>
    <property type="match status" value="1"/>
</dbReference>
<dbReference type="STRING" id="235985.SAMN05414137_13135"/>
<organism evidence="7 8">
    <name type="scientific">Streptacidiphilus jiangxiensis</name>
    <dbReference type="NCBI Taxonomy" id="235985"/>
    <lineage>
        <taxon>Bacteria</taxon>
        <taxon>Bacillati</taxon>
        <taxon>Actinomycetota</taxon>
        <taxon>Actinomycetes</taxon>
        <taxon>Kitasatosporales</taxon>
        <taxon>Streptomycetaceae</taxon>
        <taxon>Streptacidiphilus</taxon>
    </lineage>
</organism>
<feature type="active site" description="Nucleophile" evidence="4">
    <location>
        <position position="70"/>
    </location>
</feature>
<dbReference type="Gene3D" id="3.40.1090.10">
    <property type="entry name" value="Cytosolic phospholipase A2 catalytic domain"/>
    <property type="match status" value="2"/>
</dbReference>
<reference evidence="8" key="1">
    <citation type="submission" date="2016-10" db="EMBL/GenBank/DDBJ databases">
        <authorList>
            <person name="Varghese N."/>
        </authorList>
    </citation>
    <scope>NUCLEOTIDE SEQUENCE [LARGE SCALE GENOMIC DNA]</scope>
    <source>
        <strain evidence="8">DSM 45096 / BCRC 16803 / CGMCC 4.1857 / CIP 109030 / JCM 12277 / KCTC 19219 / NBRC 100920 / 33214</strain>
    </source>
</reference>
<gene>
    <name evidence="7" type="ORF">SAMN05414137_13135</name>
</gene>
<dbReference type="InterPro" id="IPR016035">
    <property type="entry name" value="Acyl_Trfase/lysoPLipase"/>
</dbReference>
<keyword evidence="8" id="KW-1185">Reference proteome</keyword>
<proteinExistence type="predicted"/>
<dbReference type="Pfam" id="PF01734">
    <property type="entry name" value="Patatin"/>
    <property type="match status" value="1"/>
</dbReference>
<dbReference type="EMBL" id="FOAZ01000031">
    <property type="protein sequence ID" value="SEM50637.1"/>
    <property type="molecule type" value="Genomic_DNA"/>
</dbReference>
<name>A0A1H7YZF8_STRJI</name>
<dbReference type="InterPro" id="IPR050301">
    <property type="entry name" value="NTE"/>
</dbReference>
<dbReference type="GO" id="GO:0016787">
    <property type="term" value="F:hydrolase activity"/>
    <property type="evidence" value="ECO:0007669"/>
    <property type="project" value="UniProtKB-UniRule"/>
</dbReference>
<feature type="active site" description="Proton acceptor" evidence="4">
    <location>
        <position position="231"/>
    </location>
</feature>
<dbReference type="PROSITE" id="PS51635">
    <property type="entry name" value="PNPLA"/>
    <property type="match status" value="1"/>
</dbReference>
<dbReference type="eggNOG" id="COG1752">
    <property type="taxonomic scope" value="Bacteria"/>
</dbReference>
<feature type="compositionally biased region" description="Low complexity" evidence="5">
    <location>
        <begin position="16"/>
        <end position="32"/>
    </location>
</feature>
<dbReference type="GO" id="GO:0016042">
    <property type="term" value="P:lipid catabolic process"/>
    <property type="evidence" value="ECO:0007669"/>
    <property type="project" value="UniProtKB-UniRule"/>
</dbReference>
<evidence type="ECO:0000256" key="1">
    <source>
        <dbReference type="ARBA" id="ARBA00022801"/>
    </source>
</evidence>
<dbReference type="Proteomes" id="UP000183015">
    <property type="component" value="Unassembled WGS sequence"/>
</dbReference>
<keyword evidence="1 4" id="KW-0378">Hydrolase</keyword>
<dbReference type="PANTHER" id="PTHR14226">
    <property type="entry name" value="NEUROPATHY TARGET ESTERASE/SWISS CHEESE D.MELANOGASTER"/>
    <property type="match status" value="1"/>
</dbReference>
<sequence length="344" mass="36298">MAVARSTDHRDGAPEGVPRTTPRTTSGPRRGLVLGAGGSLGAAWTIGALCALQEATGWDPRTADVILGTSAGSLVGSMLGIGVSAADLRDHQRGVEPAGGPMRGVRVDYDTWVGGALPRMPRPGIGSLRLLRNLAGHPQRMPFTTVLAAAAPPGRGSLSGVRDLYRQLHLDDGWPPNPALRVVAVDLDTGMRVPFGTPGAPTTDLASAVTASCALPAWFEPVRIDGRRYVDGCAWSDTNLDLLAGEQLDEVYVLAPTCARETDHPRSVPARVERALRRISTNHLLREAGQVRETGVRVHVLVPGPEDLVAMGANLMAPQQRLTVLETSLRTTTAALARTPVCPS</sequence>
<evidence type="ECO:0000313" key="7">
    <source>
        <dbReference type="EMBL" id="SEM50637.1"/>
    </source>
</evidence>
<dbReference type="OrthoDB" id="2339873at2"/>